<accession>A0ABU4RXG0</accession>
<dbReference type="Pfam" id="PF03702">
    <property type="entry name" value="AnmK"/>
    <property type="match status" value="1"/>
</dbReference>
<comment type="pathway">
    <text evidence="1">Amino-sugar metabolism; 1,6-anhydro-N-acetylmuramate degradation.</text>
</comment>
<keyword evidence="1" id="KW-0067">ATP-binding</keyword>
<dbReference type="HAMAP" id="MF_01270">
    <property type="entry name" value="AnhMurNAc_kinase"/>
    <property type="match status" value="1"/>
</dbReference>
<dbReference type="Proteomes" id="UP001273505">
    <property type="component" value="Unassembled WGS sequence"/>
</dbReference>
<keyword evidence="1 2" id="KW-0418">Kinase</keyword>
<dbReference type="SUPFAM" id="SSF53067">
    <property type="entry name" value="Actin-like ATPase domain"/>
    <property type="match status" value="1"/>
</dbReference>
<protein>
    <recommendedName>
        <fullName evidence="1">Anhydro-N-acetylmuramic acid kinase</fullName>
        <ecNumber evidence="1">2.7.1.170</ecNumber>
    </recommendedName>
    <alternativeName>
        <fullName evidence="1">AnhMurNAc kinase</fullName>
    </alternativeName>
</protein>
<comment type="pathway">
    <text evidence="1">Cell wall biogenesis; peptidoglycan recycling.</text>
</comment>
<proteinExistence type="inferred from homology"/>
<dbReference type="GO" id="GO:0016301">
    <property type="term" value="F:kinase activity"/>
    <property type="evidence" value="ECO:0007669"/>
    <property type="project" value="UniProtKB-KW"/>
</dbReference>
<keyword evidence="3" id="KW-1185">Reference proteome</keyword>
<name>A0ABU4RXG0_9GAMM</name>
<keyword evidence="2" id="KW-0347">Helicase</keyword>
<evidence type="ECO:0000313" key="3">
    <source>
        <dbReference type="Proteomes" id="UP001273505"/>
    </source>
</evidence>
<dbReference type="NCBIfam" id="NF007148">
    <property type="entry name" value="PRK09585.3-2"/>
    <property type="match status" value="1"/>
</dbReference>
<feature type="binding site" evidence="1">
    <location>
        <begin position="10"/>
        <end position="17"/>
    </location>
    <ligand>
        <name>ATP</name>
        <dbReference type="ChEBI" id="CHEBI:30616"/>
    </ligand>
</feature>
<dbReference type="NCBIfam" id="NF007139">
    <property type="entry name" value="PRK09585.1-3"/>
    <property type="match status" value="1"/>
</dbReference>
<dbReference type="InterPro" id="IPR005338">
    <property type="entry name" value="Anhydro_N_Ac-Mur_kinase"/>
</dbReference>
<comment type="catalytic activity">
    <reaction evidence="1">
        <text>1,6-anhydro-N-acetyl-beta-muramate + ATP + H2O = N-acetyl-D-muramate 6-phosphate + ADP + H(+)</text>
        <dbReference type="Rhea" id="RHEA:24952"/>
        <dbReference type="ChEBI" id="CHEBI:15377"/>
        <dbReference type="ChEBI" id="CHEBI:15378"/>
        <dbReference type="ChEBI" id="CHEBI:30616"/>
        <dbReference type="ChEBI" id="CHEBI:58690"/>
        <dbReference type="ChEBI" id="CHEBI:58722"/>
        <dbReference type="ChEBI" id="CHEBI:456216"/>
        <dbReference type="EC" id="2.7.1.170"/>
    </reaction>
</comment>
<gene>
    <name evidence="1" type="primary">anmK</name>
    <name evidence="2" type="ORF">SCD92_03235</name>
</gene>
<organism evidence="2 3">
    <name type="scientific">Gilvimarinus gilvus</name>
    <dbReference type="NCBI Taxonomy" id="3058038"/>
    <lineage>
        <taxon>Bacteria</taxon>
        <taxon>Pseudomonadati</taxon>
        <taxon>Pseudomonadota</taxon>
        <taxon>Gammaproteobacteria</taxon>
        <taxon>Cellvibrionales</taxon>
        <taxon>Cellvibrionaceae</taxon>
        <taxon>Gilvimarinus</taxon>
    </lineage>
</organism>
<keyword evidence="1 2" id="KW-0808">Transferase</keyword>
<evidence type="ECO:0000256" key="1">
    <source>
        <dbReference type="HAMAP-Rule" id="MF_01270"/>
    </source>
</evidence>
<dbReference type="RefSeq" id="WP_302722903.1">
    <property type="nucleotide sequence ID" value="NZ_JAULRU010000577.1"/>
</dbReference>
<dbReference type="GO" id="GO:0004386">
    <property type="term" value="F:helicase activity"/>
    <property type="evidence" value="ECO:0007669"/>
    <property type="project" value="UniProtKB-KW"/>
</dbReference>
<dbReference type="Gene3D" id="3.30.420.40">
    <property type="match status" value="2"/>
</dbReference>
<comment type="similarity">
    <text evidence="1">Belongs to the anhydro-N-acetylmuramic acid kinase family.</text>
</comment>
<dbReference type="PANTHER" id="PTHR30605">
    <property type="entry name" value="ANHYDRO-N-ACETYLMURAMIC ACID KINASE"/>
    <property type="match status" value="1"/>
</dbReference>
<dbReference type="EMBL" id="JAXAFO010000003">
    <property type="protein sequence ID" value="MDX6848358.1"/>
    <property type="molecule type" value="Genomic_DNA"/>
</dbReference>
<reference evidence="2 3" key="1">
    <citation type="submission" date="2023-11" db="EMBL/GenBank/DDBJ databases">
        <title>Gilvimarinus fulvus sp. nov., isolated from the surface of Kelp.</title>
        <authorList>
            <person name="Sun Y.Y."/>
            <person name="Gong Y."/>
            <person name="Du Z.J."/>
        </authorList>
    </citation>
    <scope>NUCLEOTIDE SEQUENCE [LARGE SCALE GENOMIC DNA]</scope>
    <source>
        <strain evidence="2 3">SDUM040013</strain>
    </source>
</reference>
<comment type="function">
    <text evidence="1">Catalyzes the specific phosphorylation of 1,6-anhydro-N-acetylmuramic acid (anhMurNAc) with the simultaneous cleavage of the 1,6-anhydro ring, generating MurNAc-6-P. Is required for the utilization of anhMurNAc either imported from the medium or derived from its own cell wall murein, and thus plays a role in cell wall recycling.</text>
</comment>
<dbReference type="PANTHER" id="PTHR30605:SF0">
    <property type="entry name" value="ANHYDRO-N-ACETYLMURAMIC ACID KINASE"/>
    <property type="match status" value="1"/>
</dbReference>
<evidence type="ECO:0000313" key="2">
    <source>
        <dbReference type="EMBL" id="MDX6848358.1"/>
    </source>
</evidence>
<dbReference type="CDD" id="cd24050">
    <property type="entry name" value="ASKHA_NBD_ANMK"/>
    <property type="match status" value="1"/>
</dbReference>
<keyword evidence="1" id="KW-0119">Carbohydrate metabolism</keyword>
<comment type="caution">
    <text evidence="2">The sequence shown here is derived from an EMBL/GenBank/DDBJ whole genome shotgun (WGS) entry which is preliminary data.</text>
</comment>
<dbReference type="EC" id="2.7.1.170" evidence="1"/>
<dbReference type="InterPro" id="IPR043129">
    <property type="entry name" value="ATPase_NBD"/>
</dbReference>
<keyword evidence="2" id="KW-0378">Hydrolase</keyword>
<keyword evidence="1" id="KW-0547">Nucleotide-binding</keyword>
<sequence length="374" mass="40076">MPLYIGLISGTSADGIDAALVSIESGQTQLLAHFAHDFSSSMRERIHALCAPGDNEIDRAGALDRALGIEFAEATLALLETAAVKPEQISAIGSHGQTIRHRPPGHSDTPFTWQIGDPNIIAQRTGICTVADLRRRDMAAGGQGAPLVPAFHQSVFTHPQVNRAIINIGGIGNISWLQPGQPALGFDTGPGNTLMDAWILKHQGKKYDANGNWAREGEPDSELLATLLEHPYLARPIPKSTGREDFHLAWLESHHPRVSQLEPQHIQATLLEYTAQTLANHLHSCPNAALGGEAYVCGGGAHNSTLMSRLQALMSGFRVETTDRLGIAPDWVEASAFAWLAHRTLQGLPGNLASVTGACEEVVLGAIYPGRPRA</sequence>